<dbReference type="RefSeq" id="WP_183448051.1">
    <property type="nucleotide sequence ID" value="NZ_JACHWB010000001.1"/>
</dbReference>
<dbReference type="EMBL" id="JACHWB010000001">
    <property type="protein sequence ID" value="MBB3018177.1"/>
    <property type="molecule type" value="Genomic_DNA"/>
</dbReference>
<evidence type="ECO:0000313" key="2">
    <source>
        <dbReference type="EMBL" id="MBB3018177.1"/>
    </source>
</evidence>
<organism evidence="2 3">
    <name type="scientific">Microvirga lupini</name>
    <dbReference type="NCBI Taxonomy" id="420324"/>
    <lineage>
        <taxon>Bacteria</taxon>
        <taxon>Pseudomonadati</taxon>
        <taxon>Pseudomonadota</taxon>
        <taxon>Alphaproteobacteria</taxon>
        <taxon>Hyphomicrobiales</taxon>
        <taxon>Methylobacteriaceae</taxon>
        <taxon>Microvirga</taxon>
    </lineage>
</organism>
<feature type="transmembrane region" description="Helical" evidence="1">
    <location>
        <begin position="17"/>
        <end position="50"/>
    </location>
</feature>
<dbReference type="Proteomes" id="UP000532010">
    <property type="component" value="Unassembled WGS sequence"/>
</dbReference>
<evidence type="ECO:0000313" key="3">
    <source>
        <dbReference type="Proteomes" id="UP000532010"/>
    </source>
</evidence>
<dbReference type="AlphaFoldDB" id="A0A7W4VJ98"/>
<reference evidence="2 3" key="1">
    <citation type="submission" date="2020-08" db="EMBL/GenBank/DDBJ databases">
        <title>The Agave Microbiome: Exploring the role of microbial communities in plant adaptations to desert environments.</title>
        <authorList>
            <person name="Partida-Martinez L.P."/>
        </authorList>
    </citation>
    <scope>NUCLEOTIDE SEQUENCE [LARGE SCALE GENOMIC DNA]</scope>
    <source>
        <strain evidence="2 3">AT3.9</strain>
    </source>
</reference>
<accession>A0A7W4VJ98</accession>
<keyword evidence="1" id="KW-0472">Membrane</keyword>
<keyword evidence="3" id="KW-1185">Reference proteome</keyword>
<sequence>MAIWFYRSVLRSLSRGFAIAMLLVGTAMMALVASLAFFGALISLPVLLCLREVRRRLQSGVIREDHYVGHQR</sequence>
<keyword evidence="1" id="KW-0812">Transmembrane</keyword>
<evidence type="ECO:0000256" key="1">
    <source>
        <dbReference type="SAM" id="Phobius"/>
    </source>
</evidence>
<gene>
    <name evidence="2" type="ORF">FHR70_001217</name>
</gene>
<proteinExistence type="predicted"/>
<keyword evidence="1" id="KW-1133">Transmembrane helix</keyword>
<name>A0A7W4VJ98_9HYPH</name>
<comment type="caution">
    <text evidence="2">The sequence shown here is derived from an EMBL/GenBank/DDBJ whole genome shotgun (WGS) entry which is preliminary data.</text>
</comment>
<protein>
    <submittedName>
        <fullName evidence="2">ACR3 family arsenite efflux pump ArsB</fullName>
    </submittedName>
</protein>